<dbReference type="GO" id="GO:0005737">
    <property type="term" value="C:cytoplasm"/>
    <property type="evidence" value="ECO:0007669"/>
    <property type="project" value="TreeGrafter"/>
</dbReference>
<protein>
    <recommendedName>
        <fullName evidence="1">Protein kinase domain-containing protein</fullName>
    </recommendedName>
</protein>
<dbReference type="InterPro" id="IPR000719">
    <property type="entry name" value="Prot_kinase_dom"/>
</dbReference>
<dbReference type="EMBL" id="CAJJDM010000030">
    <property type="protein sequence ID" value="CAD8061271.1"/>
    <property type="molecule type" value="Genomic_DNA"/>
</dbReference>
<evidence type="ECO:0000259" key="1">
    <source>
        <dbReference type="PROSITE" id="PS50011"/>
    </source>
</evidence>
<dbReference type="InterPro" id="IPR008271">
    <property type="entry name" value="Ser/Thr_kinase_AS"/>
</dbReference>
<gene>
    <name evidence="2" type="ORF">PPRIM_AZ9-3.1.T0310225</name>
</gene>
<dbReference type="GO" id="GO:0005524">
    <property type="term" value="F:ATP binding"/>
    <property type="evidence" value="ECO:0007669"/>
    <property type="project" value="InterPro"/>
</dbReference>
<dbReference type="PROSITE" id="PS00108">
    <property type="entry name" value="PROTEIN_KINASE_ST"/>
    <property type="match status" value="1"/>
</dbReference>
<proteinExistence type="predicted"/>
<dbReference type="PANTHER" id="PTHR44167:SF18">
    <property type="entry name" value="PROTEIN KINASE DOMAIN-CONTAINING PROTEIN"/>
    <property type="match status" value="1"/>
</dbReference>
<dbReference type="GO" id="GO:0005634">
    <property type="term" value="C:nucleus"/>
    <property type="evidence" value="ECO:0007669"/>
    <property type="project" value="TreeGrafter"/>
</dbReference>
<feature type="domain" description="Protein kinase" evidence="1">
    <location>
        <begin position="110"/>
        <end position="362"/>
    </location>
</feature>
<name>A0A8S1L2W1_PARPR</name>
<dbReference type="PANTHER" id="PTHR44167">
    <property type="entry name" value="OVARIAN-SPECIFIC SERINE/THREONINE-PROTEIN KINASE LOK-RELATED"/>
    <property type="match status" value="1"/>
</dbReference>
<dbReference type="Pfam" id="PF00069">
    <property type="entry name" value="Pkinase"/>
    <property type="match status" value="1"/>
</dbReference>
<comment type="caution">
    <text evidence="2">The sequence shown here is derived from an EMBL/GenBank/DDBJ whole genome shotgun (WGS) entry which is preliminary data.</text>
</comment>
<dbReference type="GO" id="GO:0004674">
    <property type="term" value="F:protein serine/threonine kinase activity"/>
    <property type="evidence" value="ECO:0007669"/>
    <property type="project" value="TreeGrafter"/>
</dbReference>
<dbReference type="Proteomes" id="UP000688137">
    <property type="component" value="Unassembled WGS sequence"/>
</dbReference>
<reference evidence="2" key="1">
    <citation type="submission" date="2021-01" db="EMBL/GenBank/DDBJ databases">
        <authorList>
            <consortium name="Genoscope - CEA"/>
            <person name="William W."/>
        </authorList>
    </citation>
    <scope>NUCLEOTIDE SEQUENCE</scope>
</reference>
<dbReference type="SMART" id="SM00220">
    <property type="entry name" value="S_TKc"/>
    <property type="match status" value="1"/>
</dbReference>
<dbReference type="PROSITE" id="PS50011">
    <property type="entry name" value="PROTEIN_KINASE_DOM"/>
    <property type="match status" value="1"/>
</dbReference>
<keyword evidence="3" id="KW-1185">Reference proteome</keyword>
<dbReference type="OMA" id="TEFEWII"/>
<accession>A0A8S1L2W1</accession>
<evidence type="ECO:0000313" key="2">
    <source>
        <dbReference type="EMBL" id="CAD8061271.1"/>
    </source>
</evidence>
<organism evidence="2 3">
    <name type="scientific">Paramecium primaurelia</name>
    <dbReference type="NCBI Taxonomy" id="5886"/>
    <lineage>
        <taxon>Eukaryota</taxon>
        <taxon>Sar</taxon>
        <taxon>Alveolata</taxon>
        <taxon>Ciliophora</taxon>
        <taxon>Intramacronucleata</taxon>
        <taxon>Oligohymenophorea</taxon>
        <taxon>Peniculida</taxon>
        <taxon>Parameciidae</taxon>
        <taxon>Paramecium</taxon>
    </lineage>
</organism>
<dbReference type="GO" id="GO:0044773">
    <property type="term" value="P:mitotic DNA damage checkpoint signaling"/>
    <property type="evidence" value="ECO:0007669"/>
    <property type="project" value="TreeGrafter"/>
</dbReference>
<evidence type="ECO:0000313" key="3">
    <source>
        <dbReference type="Proteomes" id="UP000688137"/>
    </source>
</evidence>
<dbReference type="AlphaFoldDB" id="A0A8S1L2W1"/>
<sequence>MQFKSKQNDQQILHFTVIRKHFFLDRIYYLKLEKDFIIMSSETDFKKPKYYLSLSPDTEFEWIIRNQQLVGFLFPYRNKIKEFYGDKNHLTQLKLQLGKIILFKSLIVHYKFLLYLDQGAFGSVSLQSNYITENKFAIKALTASNKQLQKQIMNEITTLRSLDHPNILKLYEVFKTNSIYYLVTEYIDGKNLKQLYNEIHQMQDNSILCLVKQLFEGLNFIHKNNIIHRDIKSANLIIQKDGLLKIIDFGLACFDGDQLKDYPKCGTPGYCAPEILQNIGNKNQYDSKVDVFSAGCVLYKLLTSKSLFEAETSKQVLKKNKNCLFHIKEQGRLFDLTKILVKQNPLDRPTSFQTLQLIQKMIDDESFDVNIWYRNTFNCNQSTSSLLSNTPKNVNLSKSNQKTLSTPNSSIQFFSNTINKIIK</sequence>